<evidence type="ECO:0000313" key="3">
    <source>
        <dbReference type="Proteomes" id="UP000807371"/>
    </source>
</evidence>
<sequence length="167" mass="15775">MAGGAAGAALLTGCSGDGAPGTAAAGGSAAAGRLRARAHRESAALLARYDATLAAHPGLAERLRPLRAETARHLAAFAGPGPSATSGSAGGSASAAPGSGRPAAPAAPPRVPERPGEALAALARAERETADARTTALAGAPAEFARLLASVAACGAAHAFLLTGGGS</sequence>
<organism evidence="2 3">
    <name type="scientific">Streptomyces pactum</name>
    <dbReference type="NCBI Taxonomy" id="68249"/>
    <lineage>
        <taxon>Bacteria</taxon>
        <taxon>Bacillati</taxon>
        <taxon>Actinomycetota</taxon>
        <taxon>Actinomycetes</taxon>
        <taxon>Kitasatosporales</taxon>
        <taxon>Streptomycetaceae</taxon>
        <taxon>Streptomyces</taxon>
    </lineage>
</organism>
<proteinExistence type="predicted"/>
<dbReference type="Proteomes" id="UP000807371">
    <property type="component" value="Unassembled WGS sequence"/>
</dbReference>
<protein>
    <recommendedName>
        <fullName evidence="4">Lipoprotein</fullName>
    </recommendedName>
</protein>
<gene>
    <name evidence="2" type="ORF">IHE55_21945</name>
</gene>
<reference evidence="2 3" key="1">
    <citation type="submission" date="2020-09" db="EMBL/GenBank/DDBJ databases">
        <title>Biosynthesis of the nuclear factor of activated T cells inhibitor NFAT-133 and its congeners in Streptomyces pactum.</title>
        <authorList>
            <person name="Zhou W."/>
            <person name="Posri P."/>
            <person name="Abugrain M.E."/>
            <person name="Weisberg A.J."/>
            <person name="Chang J.H."/>
            <person name="Mahmud T."/>
        </authorList>
    </citation>
    <scope>NUCLEOTIDE SEQUENCE [LARGE SCALE GENOMIC DNA]</scope>
    <source>
        <strain evidence="2 3">ATCC 27456</strain>
    </source>
</reference>
<name>A0ABS0NQ09_9ACTN</name>
<keyword evidence="3" id="KW-1185">Reference proteome</keyword>
<feature type="region of interest" description="Disordered" evidence="1">
    <location>
        <begin position="74"/>
        <end position="116"/>
    </location>
</feature>
<evidence type="ECO:0000256" key="1">
    <source>
        <dbReference type="SAM" id="MobiDB-lite"/>
    </source>
</evidence>
<comment type="caution">
    <text evidence="2">The sequence shown here is derived from an EMBL/GenBank/DDBJ whole genome shotgun (WGS) entry which is preliminary data.</text>
</comment>
<evidence type="ECO:0008006" key="4">
    <source>
        <dbReference type="Google" id="ProtNLM"/>
    </source>
</evidence>
<dbReference type="EMBL" id="JACYXC010000001">
    <property type="protein sequence ID" value="MBH5337278.1"/>
    <property type="molecule type" value="Genomic_DNA"/>
</dbReference>
<accession>A0ABS0NQ09</accession>
<feature type="compositionally biased region" description="Low complexity" evidence="1">
    <location>
        <begin position="75"/>
        <end position="104"/>
    </location>
</feature>
<evidence type="ECO:0000313" key="2">
    <source>
        <dbReference type="EMBL" id="MBH5337278.1"/>
    </source>
</evidence>